<reference evidence="2" key="1">
    <citation type="submission" date="2018-08" db="EMBL/GenBank/DDBJ databases">
        <authorList>
            <person name="Rossello M."/>
        </authorList>
    </citation>
    <scope>NUCLEOTIDE SEQUENCE [LARGE SCALE GENOMIC DNA]</scope>
    <source>
        <strain evidence="2">cv. Chinese Spring</strain>
    </source>
</reference>
<evidence type="ECO:0000256" key="1">
    <source>
        <dbReference type="SAM" id="MobiDB-lite"/>
    </source>
</evidence>
<dbReference type="Gramene" id="TraesCS2B03G0793000.1">
    <property type="protein sequence ID" value="TraesCS2B03G0793000.1.CDS1"/>
    <property type="gene ID" value="TraesCS2B03G0793000"/>
</dbReference>
<evidence type="ECO:0000313" key="3">
    <source>
        <dbReference type="Proteomes" id="UP000019116"/>
    </source>
</evidence>
<feature type="region of interest" description="Disordered" evidence="1">
    <location>
        <begin position="203"/>
        <end position="223"/>
    </location>
</feature>
<accession>A0A3B6C6R3</accession>
<feature type="region of interest" description="Disordered" evidence="1">
    <location>
        <begin position="1"/>
        <end position="28"/>
    </location>
</feature>
<dbReference type="AlphaFoldDB" id="A0A3B6C6R3"/>
<feature type="compositionally biased region" description="Polar residues" evidence="1">
    <location>
        <begin position="1"/>
        <end position="13"/>
    </location>
</feature>
<protein>
    <submittedName>
        <fullName evidence="2">Uncharacterized protein</fullName>
    </submittedName>
</protein>
<reference evidence="2" key="2">
    <citation type="submission" date="2018-10" db="UniProtKB">
        <authorList>
            <consortium name="EnsemblPlants"/>
        </authorList>
    </citation>
    <scope>IDENTIFICATION</scope>
</reference>
<proteinExistence type="predicted"/>
<evidence type="ECO:0000313" key="2">
    <source>
        <dbReference type="EnsemblPlants" id="TraesCS2B02G303000.1.cds1"/>
    </source>
</evidence>
<name>A0A3B6C6R3_WHEAT</name>
<organism evidence="2">
    <name type="scientific">Triticum aestivum</name>
    <name type="common">Wheat</name>
    <dbReference type="NCBI Taxonomy" id="4565"/>
    <lineage>
        <taxon>Eukaryota</taxon>
        <taxon>Viridiplantae</taxon>
        <taxon>Streptophyta</taxon>
        <taxon>Embryophyta</taxon>
        <taxon>Tracheophyta</taxon>
        <taxon>Spermatophyta</taxon>
        <taxon>Magnoliopsida</taxon>
        <taxon>Liliopsida</taxon>
        <taxon>Poales</taxon>
        <taxon>Poaceae</taxon>
        <taxon>BOP clade</taxon>
        <taxon>Pooideae</taxon>
        <taxon>Triticodae</taxon>
        <taxon>Triticeae</taxon>
        <taxon>Triticinae</taxon>
        <taxon>Triticum</taxon>
    </lineage>
</organism>
<dbReference type="Gramene" id="TraesCS2B02G303000.1">
    <property type="protein sequence ID" value="TraesCS2B02G303000.1.cds1"/>
    <property type="gene ID" value="TraesCS2B02G303000"/>
</dbReference>
<dbReference type="Proteomes" id="UP000019116">
    <property type="component" value="Chromosome 2B"/>
</dbReference>
<feature type="compositionally biased region" description="Low complexity" evidence="1">
    <location>
        <begin position="17"/>
        <end position="28"/>
    </location>
</feature>
<sequence>MPNSSPSCPTSTLIFVPRTPTSSPQRTPIARRKVSCFGSQVPPSAIINYEPATASPDPCRAQDAATPVYVSPASGHNSATARSPLFVPLQPALLPAPSSTPPRRPAARRKTLAGITSFNLGRRSPCLREKMRDVPIAQLAERLLRQRLGIVAEGEQLTEAAISKFVSLFHGRLPDITIAALRALFHLDCDLLTAVEDALVQHGGEDGPELQMQGNEDAAASAT</sequence>
<dbReference type="EnsemblPlants" id="TraesCS2B02G303000.1">
    <property type="protein sequence ID" value="TraesCS2B02G303000.1.cds1"/>
    <property type="gene ID" value="TraesCS2B02G303000"/>
</dbReference>
<keyword evidence="3" id="KW-1185">Reference proteome</keyword>